<dbReference type="GO" id="GO:0047806">
    <property type="term" value="F:cytochrome-c3 hydrogenase activity"/>
    <property type="evidence" value="ECO:0007669"/>
    <property type="project" value="UniProtKB-EC"/>
</dbReference>
<comment type="catalytic activity">
    <reaction evidence="10">
        <text>2 Fe(III)-[cytochrome c3] + H2 = 2 Fe(II)-[cytochrome c3] + 2 H(+)</text>
        <dbReference type="Rhea" id="RHEA:20625"/>
        <dbReference type="Rhea" id="RHEA-COMP:11576"/>
        <dbReference type="Rhea" id="RHEA-COMP:11577"/>
        <dbReference type="ChEBI" id="CHEBI:15378"/>
        <dbReference type="ChEBI" id="CHEBI:18276"/>
        <dbReference type="ChEBI" id="CHEBI:29033"/>
        <dbReference type="ChEBI" id="CHEBI:29034"/>
        <dbReference type="EC" id="1.12.2.1"/>
    </reaction>
</comment>
<dbReference type="AlphaFoldDB" id="A0A921AUX6"/>
<dbReference type="InterPro" id="IPR050867">
    <property type="entry name" value="NiFe/NiFeSe_hydrgnase_LSU"/>
</dbReference>
<dbReference type="InterPro" id="IPR018194">
    <property type="entry name" value="Ni-dep_hyd_lsu_Ni_BS"/>
</dbReference>
<dbReference type="SUPFAM" id="SSF56762">
    <property type="entry name" value="HydB/Nqo4-like"/>
    <property type="match status" value="1"/>
</dbReference>
<evidence type="ECO:0000256" key="3">
    <source>
        <dbReference type="ARBA" id="ARBA00009292"/>
    </source>
</evidence>
<keyword evidence="13" id="KW-0460">Magnesium</keyword>
<comment type="similarity">
    <text evidence="3">Belongs to the [NiFe]/[NiFeSe] hydrogenase large subunit family.</text>
</comment>
<evidence type="ECO:0000256" key="2">
    <source>
        <dbReference type="ARBA" id="ARBA00004418"/>
    </source>
</evidence>
<feature type="binding site" evidence="13">
    <location>
        <position position="64"/>
    </location>
    <ligand>
        <name>Fe cation</name>
        <dbReference type="ChEBI" id="CHEBI:24875"/>
    </ligand>
</feature>
<keyword evidence="7 13" id="KW-0479">Metal-binding</keyword>
<sequence length="473" mass="51738">MAVSLAIDPITRIEGHLKARLDIDGGTVRDAWLTGGMFRGFETILMGRVPTDAPQIVQRICGVCPVSHALASCMALEDAFGITCPREGVLLRNLMQGANFLQSHILSFYQLSSQDFFRGPSEAPFFPRQKKPDLRLGEAATAMMLDQYLESLDIRALCHEMAAVFGGRMPHVHGIVPGGASASSTAGQIGEFRSRLKKVLAFIEKRYVPLLYLLSESYADLARVGRGWANALCMGVFPHPDTGSFSLHAGVWAGGKEYPFDPEKVMENVRYSWFSEHSGGSPFNAPPPSVALDKPGAYSFSKAARYDGLPMEVGPHARLWINNMELSPMGRELAPRHLGIKASRFRELGEGFVFSIMGRHLARAEETWLVAKAMEGWLDALKPGDAALAPLPDMRDGEGCSFTEAPRGSLMHCLKVKEGRLTFYQILPATLWNASPRDDAGLRGPMEEALVGLPVPDEKSPVNAGRLVRAFDP</sequence>
<dbReference type="RefSeq" id="WP_304120915.1">
    <property type="nucleotide sequence ID" value="NZ_DYZA01000049.1"/>
</dbReference>
<evidence type="ECO:0000256" key="8">
    <source>
        <dbReference type="ARBA" id="ARBA00022764"/>
    </source>
</evidence>
<dbReference type="Gene3D" id="1.10.645.10">
    <property type="entry name" value="Cytochrome-c3 Hydrogenase, chain B"/>
    <property type="match status" value="1"/>
</dbReference>
<evidence type="ECO:0000256" key="11">
    <source>
        <dbReference type="ARBA" id="ARBA00074020"/>
    </source>
</evidence>
<reference evidence="14" key="1">
    <citation type="journal article" date="2021" name="PeerJ">
        <title>Extensive microbial diversity within the chicken gut microbiome revealed by metagenomics and culture.</title>
        <authorList>
            <person name="Gilroy R."/>
            <person name="Ravi A."/>
            <person name="Getino M."/>
            <person name="Pursley I."/>
            <person name="Horton D.L."/>
            <person name="Alikhan N.F."/>
            <person name="Baker D."/>
            <person name="Gharbi K."/>
            <person name="Hall N."/>
            <person name="Watson M."/>
            <person name="Adriaenssens E.M."/>
            <person name="Foster-Nyarko E."/>
            <person name="Jarju S."/>
            <person name="Secka A."/>
            <person name="Antonio M."/>
            <person name="Oren A."/>
            <person name="Chaudhuri R.R."/>
            <person name="La Ragione R."/>
            <person name="Hildebrand F."/>
            <person name="Pallen M.J."/>
        </authorList>
    </citation>
    <scope>NUCLEOTIDE SEQUENCE</scope>
    <source>
        <strain evidence="14">ChiGjej2B2-19336</strain>
    </source>
</reference>
<dbReference type="PROSITE" id="PS00507">
    <property type="entry name" value="NI_HGENASE_L_1"/>
    <property type="match status" value="1"/>
</dbReference>
<comment type="caution">
    <text evidence="14">The sequence shown here is derived from an EMBL/GenBank/DDBJ whole genome shotgun (WGS) entry which is preliminary data.</text>
</comment>
<name>A0A921AUX6_9BACT</name>
<dbReference type="EMBL" id="DYZA01000049">
    <property type="protein sequence ID" value="HJD96536.1"/>
    <property type="molecule type" value="Genomic_DNA"/>
</dbReference>
<keyword evidence="8" id="KW-0574">Periplasm</keyword>
<feature type="binding site" evidence="13">
    <location>
        <position position="42"/>
    </location>
    <ligand>
        <name>Mg(2+)</name>
        <dbReference type="ChEBI" id="CHEBI:18420"/>
    </ligand>
</feature>
<evidence type="ECO:0000256" key="5">
    <source>
        <dbReference type="ARBA" id="ARBA00012159"/>
    </source>
</evidence>
<comment type="subunit">
    <text evidence="4">Heterodimer of a large and a small subunit.</text>
</comment>
<evidence type="ECO:0000256" key="9">
    <source>
        <dbReference type="ARBA" id="ARBA00023002"/>
    </source>
</evidence>
<keyword evidence="6 13" id="KW-0533">Nickel</keyword>
<dbReference type="InterPro" id="IPR001501">
    <property type="entry name" value="Ni-dep_hyd_lsu"/>
</dbReference>
<organism evidence="14 15">
    <name type="scientific">Mailhella massiliensis</name>
    <dbReference type="NCBI Taxonomy" id="1903261"/>
    <lineage>
        <taxon>Bacteria</taxon>
        <taxon>Pseudomonadati</taxon>
        <taxon>Thermodesulfobacteriota</taxon>
        <taxon>Desulfovibrionia</taxon>
        <taxon>Desulfovibrionales</taxon>
        <taxon>Desulfovibrionaceae</taxon>
        <taxon>Mailhella</taxon>
    </lineage>
</organism>
<dbReference type="Pfam" id="PF00374">
    <property type="entry name" value="NiFeSe_Hases"/>
    <property type="match status" value="2"/>
</dbReference>
<reference evidence="14" key="2">
    <citation type="submission" date="2021-09" db="EMBL/GenBank/DDBJ databases">
        <authorList>
            <person name="Gilroy R."/>
        </authorList>
    </citation>
    <scope>NUCLEOTIDE SEQUENCE</scope>
    <source>
        <strain evidence="14">ChiGjej2B2-19336</strain>
    </source>
</reference>
<evidence type="ECO:0000256" key="1">
    <source>
        <dbReference type="ARBA" id="ARBA00001967"/>
    </source>
</evidence>
<protein>
    <recommendedName>
        <fullName evidence="11">Periplasmic [NiFe] hydrogenase large subunit</fullName>
        <ecNumber evidence="5">1.12.2.1</ecNumber>
    </recommendedName>
    <alternativeName>
        <fullName evidence="12">NiFe hydrogenlyase large chain</fullName>
    </alternativeName>
</protein>
<dbReference type="Proteomes" id="UP000698963">
    <property type="component" value="Unassembled WGS sequence"/>
</dbReference>
<feature type="binding site" evidence="13">
    <location>
        <position position="64"/>
    </location>
    <ligand>
        <name>Ni(2+)</name>
        <dbReference type="ChEBI" id="CHEBI:49786"/>
    </ligand>
</feature>
<evidence type="ECO:0000313" key="15">
    <source>
        <dbReference type="Proteomes" id="UP000698963"/>
    </source>
</evidence>
<dbReference type="GO" id="GO:0016151">
    <property type="term" value="F:nickel cation binding"/>
    <property type="evidence" value="ECO:0007669"/>
    <property type="project" value="InterPro"/>
</dbReference>
<dbReference type="InterPro" id="IPR029014">
    <property type="entry name" value="NiFe-Hase_large"/>
</dbReference>
<evidence type="ECO:0000313" key="14">
    <source>
        <dbReference type="EMBL" id="HJD96536.1"/>
    </source>
</evidence>
<dbReference type="FunFam" id="1.10.645.10:FF:000002">
    <property type="entry name" value="Hydrogenase 2 large subunit"/>
    <property type="match status" value="1"/>
</dbReference>
<dbReference type="PANTHER" id="PTHR42958:SF2">
    <property type="entry name" value="UPTAKE HYDROGENASE LARGE SUBUNIT"/>
    <property type="match status" value="1"/>
</dbReference>
<gene>
    <name evidence="14" type="ORF">K8W16_02675</name>
</gene>
<evidence type="ECO:0000256" key="12">
    <source>
        <dbReference type="ARBA" id="ARBA00083852"/>
    </source>
</evidence>
<comment type="cofactor">
    <cofactor evidence="1 13">
        <name>Ni(2+)</name>
        <dbReference type="ChEBI" id="CHEBI:49786"/>
    </cofactor>
</comment>
<proteinExistence type="inferred from homology"/>
<comment type="cofactor">
    <cofactor evidence="13">
        <name>Fe cation</name>
        <dbReference type="ChEBI" id="CHEBI:24875"/>
    </cofactor>
</comment>
<feature type="binding site" evidence="13">
    <location>
        <position position="61"/>
    </location>
    <ligand>
        <name>Ni(2+)</name>
        <dbReference type="ChEBI" id="CHEBI:49786"/>
    </ligand>
</feature>
<evidence type="ECO:0000256" key="13">
    <source>
        <dbReference type="PIRSR" id="PIRSR601501-1"/>
    </source>
</evidence>
<comment type="subcellular location">
    <subcellularLocation>
        <location evidence="2">Periplasm</location>
    </subcellularLocation>
</comment>
<dbReference type="PANTHER" id="PTHR42958">
    <property type="entry name" value="HYDROGENASE-2 LARGE CHAIN"/>
    <property type="match status" value="1"/>
</dbReference>
<evidence type="ECO:0000256" key="6">
    <source>
        <dbReference type="ARBA" id="ARBA00022596"/>
    </source>
</evidence>
<dbReference type="GO" id="GO:0042597">
    <property type="term" value="C:periplasmic space"/>
    <property type="evidence" value="ECO:0007669"/>
    <property type="project" value="UniProtKB-SubCell"/>
</dbReference>
<evidence type="ECO:0000256" key="4">
    <source>
        <dbReference type="ARBA" id="ARBA00011771"/>
    </source>
</evidence>
<dbReference type="EC" id="1.12.2.1" evidence="5"/>
<feature type="binding site" evidence="13">
    <location>
        <position position="426"/>
    </location>
    <ligand>
        <name>Mg(2+)</name>
        <dbReference type="ChEBI" id="CHEBI:18420"/>
    </ligand>
</feature>
<evidence type="ECO:0000256" key="7">
    <source>
        <dbReference type="ARBA" id="ARBA00022723"/>
    </source>
</evidence>
<evidence type="ECO:0000256" key="10">
    <source>
        <dbReference type="ARBA" id="ARBA00029307"/>
    </source>
</evidence>
<accession>A0A921AUX6</accession>
<keyword evidence="13" id="KW-0408">Iron</keyword>
<dbReference type="GO" id="GO:0008901">
    <property type="term" value="F:ferredoxin hydrogenase activity"/>
    <property type="evidence" value="ECO:0007669"/>
    <property type="project" value="InterPro"/>
</dbReference>
<keyword evidence="9" id="KW-0560">Oxidoreductase</keyword>